<feature type="binding site" evidence="14">
    <location>
        <begin position="190"/>
        <end position="191"/>
    </location>
    <ligand>
        <name>ATP</name>
        <dbReference type="ChEBI" id="CHEBI:30616"/>
    </ligand>
</feature>
<evidence type="ECO:0000313" key="19">
    <source>
        <dbReference type="Proteomes" id="UP000678228"/>
    </source>
</evidence>
<evidence type="ECO:0000256" key="15">
    <source>
        <dbReference type="PIRSR" id="PIRSR039102-3"/>
    </source>
</evidence>
<reference evidence="18" key="1">
    <citation type="submission" date="2021-03" db="EMBL/GenBank/DDBJ databases">
        <title>Bacillus suaedae sp. nov., isolated from Suaeda aralocaspica.</title>
        <authorList>
            <person name="Lei R.F.R."/>
        </authorList>
    </citation>
    <scope>NUCLEOTIDE SEQUENCE</scope>
    <source>
        <strain evidence="18">YZJH907-2</strain>
    </source>
</reference>
<proteinExistence type="inferred from homology"/>
<dbReference type="NCBIfam" id="NF002378">
    <property type="entry name" value="PRK01372.1"/>
    <property type="match status" value="1"/>
</dbReference>
<dbReference type="InterPro" id="IPR005905">
    <property type="entry name" value="D_ala_D_ala"/>
</dbReference>
<dbReference type="InterPro" id="IPR013815">
    <property type="entry name" value="ATP_grasp_subdomain_1"/>
</dbReference>
<dbReference type="PROSITE" id="PS00843">
    <property type="entry name" value="DALA_DALA_LIGASE_1"/>
    <property type="match status" value="1"/>
</dbReference>
<feature type="binding site" evidence="14">
    <location>
        <begin position="312"/>
        <end position="313"/>
    </location>
    <ligand>
        <name>ATP</name>
        <dbReference type="ChEBI" id="CHEBI:30616"/>
    </ligand>
</feature>
<comment type="cofactor">
    <cofactor evidence="15">
        <name>Mg(2+)</name>
        <dbReference type="ChEBI" id="CHEBI:18420"/>
    </cofactor>
    <cofactor evidence="15">
        <name>Mn(2+)</name>
        <dbReference type="ChEBI" id="CHEBI:29035"/>
    </cofactor>
    <text evidence="15">Binds 2 magnesium or manganese ions per subunit.</text>
</comment>
<comment type="catalytic activity">
    <reaction evidence="12">
        <text>2 D-alanine + ATP = D-alanyl-D-alanine + ADP + phosphate + H(+)</text>
        <dbReference type="Rhea" id="RHEA:11224"/>
        <dbReference type="ChEBI" id="CHEBI:15378"/>
        <dbReference type="ChEBI" id="CHEBI:30616"/>
        <dbReference type="ChEBI" id="CHEBI:43474"/>
        <dbReference type="ChEBI" id="CHEBI:57416"/>
        <dbReference type="ChEBI" id="CHEBI:57822"/>
        <dbReference type="ChEBI" id="CHEBI:456216"/>
        <dbReference type="EC" id="6.3.2.4"/>
    </reaction>
</comment>
<name>A0A940X0E0_9BACI</name>
<evidence type="ECO:0000256" key="9">
    <source>
        <dbReference type="ARBA" id="ARBA00022984"/>
    </source>
</evidence>
<evidence type="ECO:0000256" key="12">
    <source>
        <dbReference type="HAMAP-Rule" id="MF_00047"/>
    </source>
</evidence>
<feature type="active site" evidence="13">
    <location>
        <position position="190"/>
    </location>
</feature>
<organism evidence="18 19">
    <name type="scientific">Halalkalibacter suaedae</name>
    <dbReference type="NCBI Taxonomy" id="2822140"/>
    <lineage>
        <taxon>Bacteria</taxon>
        <taxon>Bacillati</taxon>
        <taxon>Bacillota</taxon>
        <taxon>Bacilli</taxon>
        <taxon>Bacillales</taxon>
        <taxon>Bacillaceae</taxon>
        <taxon>Halalkalibacter</taxon>
    </lineage>
</organism>
<sequence>MEKIKVAILFGGYSSEYEVSLQSAYAIITNLDKNKYEPIMIGITEDGRWLRYDGEVDQIRTNTWFEDHDNCYSVVLSPDRYANKLIEFKEDGSVQTIIIDVVFPILHGKHGEDGTVQGIANLAGIPIVGCHTLSSALCMDKDKAHQLVSLAGIRTPSSVVLSTKYLSSEVVEGTNHLTYPLFVKPVKAGSSHGISKVYQKEELQAAIDQAFLYDDQVIVEENIEGFEVGCAILGNETLTVGEIDEVELTTEFFDYKEKYTLETSNIHVPARINQELTKKVKETAITIYRTLGCSGLARVDMFVTPEYELVFNEVNTFPGFTEHSRFPTMMKGIGLEFGALVDKLILLGLEK</sequence>
<evidence type="ECO:0000256" key="13">
    <source>
        <dbReference type="PIRSR" id="PIRSR039102-1"/>
    </source>
</evidence>
<dbReference type="Pfam" id="PF01820">
    <property type="entry name" value="Dala_Dala_lig_N"/>
    <property type="match status" value="1"/>
</dbReference>
<gene>
    <name evidence="18" type="primary">vanG</name>
    <name evidence="12" type="synonym">ddl</name>
    <name evidence="18" type="ORF">J7W16_12280</name>
</gene>
<evidence type="ECO:0000256" key="7">
    <source>
        <dbReference type="ARBA" id="ARBA00022842"/>
    </source>
</evidence>
<dbReference type="Gene3D" id="3.30.470.20">
    <property type="entry name" value="ATP-grasp fold, B domain"/>
    <property type="match status" value="1"/>
</dbReference>
<feature type="binding site" evidence="14">
    <location>
        <begin position="182"/>
        <end position="184"/>
    </location>
    <ligand>
        <name>ATP</name>
        <dbReference type="ChEBI" id="CHEBI:30616"/>
    </ligand>
</feature>
<dbReference type="PROSITE" id="PS50975">
    <property type="entry name" value="ATP_GRASP"/>
    <property type="match status" value="1"/>
</dbReference>
<evidence type="ECO:0000256" key="14">
    <source>
        <dbReference type="PIRSR" id="PIRSR039102-2"/>
    </source>
</evidence>
<dbReference type="Gene3D" id="3.30.1490.20">
    <property type="entry name" value="ATP-grasp fold, A domain"/>
    <property type="match status" value="1"/>
</dbReference>
<evidence type="ECO:0000256" key="6">
    <source>
        <dbReference type="ARBA" id="ARBA00022840"/>
    </source>
</evidence>
<dbReference type="SUPFAM" id="SSF52440">
    <property type="entry name" value="PreATP-grasp domain"/>
    <property type="match status" value="1"/>
</dbReference>
<protein>
    <recommendedName>
        <fullName evidence="12">D-alanine--D-alanine ligase</fullName>
        <ecNumber evidence="12">6.3.2.4</ecNumber>
    </recommendedName>
    <alternativeName>
        <fullName evidence="12">D-Ala-D-Ala ligase</fullName>
    </alternativeName>
    <alternativeName>
        <fullName evidence="12">D-alanylalanine synthetase</fullName>
    </alternativeName>
</protein>
<dbReference type="InterPro" id="IPR011095">
    <property type="entry name" value="Dala_Dala_lig_C"/>
</dbReference>
<dbReference type="PROSITE" id="PS00844">
    <property type="entry name" value="DALA_DALA_LIGASE_2"/>
    <property type="match status" value="1"/>
</dbReference>
<keyword evidence="9 12" id="KW-0573">Peptidoglycan synthesis</keyword>
<dbReference type="GO" id="GO:0071555">
    <property type="term" value="P:cell wall organization"/>
    <property type="evidence" value="ECO:0007669"/>
    <property type="project" value="UniProtKB-KW"/>
</dbReference>
<feature type="binding site" evidence="15">
    <location>
        <position position="315"/>
    </location>
    <ligand>
        <name>Mg(2+)</name>
        <dbReference type="ChEBI" id="CHEBI:18420"/>
        <label>2</label>
    </ligand>
</feature>
<accession>A0A940X0E0</accession>
<feature type="domain" description="ATP-grasp" evidence="17">
    <location>
        <begin position="145"/>
        <end position="346"/>
    </location>
</feature>
<dbReference type="FunFam" id="3.30.470.20:FF:000008">
    <property type="entry name" value="D-alanine--D-alanine ligase"/>
    <property type="match status" value="1"/>
</dbReference>
<dbReference type="GO" id="GO:0046872">
    <property type="term" value="F:metal ion binding"/>
    <property type="evidence" value="ECO:0007669"/>
    <property type="project" value="UniProtKB-KW"/>
</dbReference>
<comment type="subcellular location">
    <subcellularLocation>
        <location evidence="12">Cytoplasm</location>
    </subcellularLocation>
</comment>
<evidence type="ECO:0000256" key="8">
    <source>
        <dbReference type="ARBA" id="ARBA00022960"/>
    </source>
</evidence>
<evidence type="ECO:0000256" key="2">
    <source>
        <dbReference type="ARBA" id="ARBA00010871"/>
    </source>
</evidence>
<dbReference type="EMBL" id="JAGKSQ010000004">
    <property type="protein sequence ID" value="MBP3951909.1"/>
    <property type="molecule type" value="Genomic_DNA"/>
</dbReference>
<comment type="similarity">
    <text evidence="2 12">Belongs to the D-alanine--D-alanine ligase family.</text>
</comment>
<evidence type="ECO:0000256" key="5">
    <source>
        <dbReference type="ARBA" id="ARBA00022741"/>
    </source>
</evidence>
<keyword evidence="5 14" id="KW-0547">Nucleotide-binding</keyword>
<keyword evidence="7 15" id="KW-0460">Magnesium</keyword>
<evidence type="ECO:0000256" key="3">
    <source>
        <dbReference type="ARBA" id="ARBA00022598"/>
    </source>
</evidence>
<comment type="pathway">
    <text evidence="12">Cell wall biogenesis; peptidoglycan biosynthesis.</text>
</comment>
<dbReference type="Pfam" id="PF07478">
    <property type="entry name" value="Dala_Dala_lig_C"/>
    <property type="match status" value="1"/>
</dbReference>
<dbReference type="InterPro" id="IPR011761">
    <property type="entry name" value="ATP-grasp"/>
</dbReference>
<dbReference type="GO" id="GO:0009252">
    <property type="term" value="P:peptidoglycan biosynthetic process"/>
    <property type="evidence" value="ECO:0007669"/>
    <property type="project" value="UniProtKB-UniRule"/>
</dbReference>
<dbReference type="SUPFAM" id="SSF56059">
    <property type="entry name" value="Glutathione synthetase ATP-binding domain-like"/>
    <property type="match status" value="1"/>
</dbReference>
<comment type="cofactor">
    <cofactor evidence="1">
        <name>Mn(2+)</name>
        <dbReference type="ChEBI" id="CHEBI:29035"/>
    </cofactor>
</comment>
<dbReference type="PANTHER" id="PTHR23132:SF25">
    <property type="entry name" value="D-ALANINE--D-ALANINE LIGASE A"/>
    <property type="match status" value="1"/>
</dbReference>
<feature type="binding site" evidence="14">
    <location>
        <begin position="220"/>
        <end position="227"/>
    </location>
    <ligand>
        <name>ATP</name>
        <dbReference type="ChEBI" id="CHEBI:30616"/>
    </ligand>
</feature>
<dbReference type="Gene3D" id="3.40.50.20">
    <property type="match status" value="1"/>
</dbReference>
<dbReference type="EC" id="6.3.2.4" evidence="12"/>
<dbReference type="InterPro" id="IPR000291">
    <property type="entry name" value="D-Ala_lig_Van_CS"/>
</dbReference>
<dbReference type="PANTHER" id="PTHR23132">
    <property type="entry name" value="D-ALANINE--D-ALANINE LIGASE"/>
    <property type="match status" value="1"/>
</dbReference>
<dbReference type="InterPro" id="IPR011127">
    <property type="entry name" value="Dala_Dala_lig_N"/>
</dbReference>
<dbReference type="GO" id="GO:0008360">
    <property type="term" value="P:regulation of cell shape"/>
    <property type="evidence" value="ECO:0007669"/>
    <property type="project" value="UniProtKB-KW"/>
</dbReference>
<evidence type="ECO:0000313" key="18">
    <source>
        <dbReference type="EMBL" id="MBP3951909.1"/>
    </source>
</evidence>
<dbReference type="PIRSF" id="PIRSF039102">
    <property type="entry name" value="Ddl/VanB"/>
    <property type="match status" value="1"/>
</dbReference>
<keyword evidence="3 12" id="KW-0436">Ligase</keyword>
<keyword evidence="12" id="KW-0963">Cytoplasm</keyword>
<comment type="function">
    <text evidence="12">Cell wall formation.</text>
</comment>
<feature type="active site" evidence="13">
    <location>
        <position position="16"/>
    </location>
</feature>
<keyword evidence="11 12" id="KW-0961">Cell wall biogenesis/degradation</keyword>
<feature type="binding site" evidence="15">
    <location>
        <position position="313"/>
    </location>
    <ligand>
        <name>Mg(2+)</name>
        <dbReference type="ChEBI" id="CHEBI:18420"/>
        <label>1</label>
    </ligand>
</feature>
<dbReference type="AlphaFoldDB" id="A0A940X0E0"/>
<dbReference type="NCBIfam" id="NF002528">
    <property type="entry name" value="PRK01966.1-4"/>
    <property type="match status" value="1"/>
</dbReference>
<dbReference type="InterPro" id="IPR016185">
    <property type="entry name" value="PreATP-grasp_dom_sf"/>
</dbReference>
<feature type="binding site" evidence="15">
    <location>
        <position position="313"/>
    </location>
    <ligand>
        <name>Mg(2+)</name>
        <dbReference type="ChEBI" id="CHEBI:18420"/>
        <label>2</label>
    </ligand>
</feature>
<keyword evidence="6 16" id="KW-0067">ATP-binding</keyword>
<keyword evidence="8 12" id="KW-0133">Cell shape</keyword>
<evidence type="ECO:0000256" key="4">
    <source>
        <dbReference type="ARBA" id="ARBA00022723"/>
    </source>
</evidence>
<dbReference type="RefSeq" id="WP_210597590.1">
    <property type="nucleotide sequence ID" value="NZ_JAGKSQ010000004.1"/>
</dbReference>
<keyword evidence="19" id="KW-1185">Reference proteome</keyword>
<dbReference type="Proteomes" id="UP000678228">
    <property type="component" value="Unassembled WGS sequence"/>
</dbReference>
<dbReference type="NCBIfam" id="NF000091">
    <property type="entry name" value="D_ala_D_ser_VanG"/>
    <property type="match status" value="1"/>
</dbReference>
<evidence type="ECO:0000256" key="10">
    <source>
        <dbReference type="ARBA" id="ARBA00023211"/>
    </source>
</evidence>
<feature type="active site" evidence="13">
    <location>
        <position position="324"/>
    </location>
</feature>
<dbReference type="GO" id="GO:0008716">
    <property type="term" value="F:D-alanine-D-alanine ligase activity"/>
    <property type="evidence" value="ECO:0007669"/>
    <property type="project" value="UniProtKB-UniRule"/>
</dbReference>
<feature type="binding site" evidence="15">
    <location>
        <position position="300"/>
    </location>
    <ligand>
        <name>Mg(2+)</name>
        <dbReference type="ChEBI" id="CHEBI:18420"/>
        <label>1</label>
    </ligand>
</feature>
<keyword evidence="10 15" id="KW-0464">Manganese</keyword>
<dbReference type="HAMAP" id="MF_00047">
    <property type="entry name" value="Dala_Dala_lig"/>
    <property type="match status" value="1"/>
</dbReference>
<dbReference type="NCBIfam" id="TIGR01205">
    <property type="entry name" value="D_ala_D_alaTIGR"/>
    <property type="match status" value="1"/>
</dbReference>
<evidence type="ECO:0000256" key="16">
    <source>
        <dbReference type="PROSITE-ProRule" id="PRU00409"/>
    </source>
</evidence>
<evidence type="ECO:0000259" key="17">
    <source>
        <dbReference type="PROSITE" id="PS50975"/>
    </source>
</evidence>
<feature type="binding site" evidence="14">
    <location>
        <position position="141"/>
    </location>
    <ligand>
        <name>ATP</name>
        <dbReference type="ChEBI" id="CHEBI:30616"/>
    </ligand>
</feature>
<dbReference type="GO" id="GO:0005524">
    <property type="term" value="F:ATP binding"/>
    <property type="evidence" value="ECO:0007669"/>
    <property type="project" value="UniProtKB-UniRule"/>
</dbReference>
<keyword evidence="4 15" id="KW-0479">Metal-binding</keyword>
<comment type="caution">
    <text evidence="18">The sequence shown here is derived from an EMBL/GenBank/DDBJ whole genome shotgun (WGS) entry which is preliminary data.</text>
</comment>
<evidence type="ECO:0000256" key="11">
    <source>
        <dbReference type="ARBA" id="ARBA00023316"/>
    </source>
</evidence>
<evidence type="ECO:0000256" key="1">
    <source>
        <dbReference type="ARBA" id="ARBA00001936"/>
    </source>
</evidence>
<dbReference type="GO" id="GO:0005829">
    <property type="term" value="C:cytosol"/>
    <property type="evidence" value="ECO:0007669"/>
    <property type="project" value="TreeGrafter"/>
</dbReference>